<gene>
    <name evidence="12" type="ORF">BCV69DRAFT_285104</name>
</gene>
<evidence type="ECO:0000256" key="5">
    <source>
        <dbReference type="ARBA" id="ARBA00022692"/>
    </source>
</evidence>
<comment type="subcellular location">
    <subcellularLocation>
        <location evidence="1">Endoplasmic reticulum membrane</location>
        <topology evidence="1">Multi-pass membrane protein</topology>
    </subcellularLocation>
</comment>
<accession>A0A316U0T8</accession>
<evidence type="ECO:0000256" key="4">
    <source>
        <dbReference type="ARBA" id="ARBA00022597"/>
    </source>
</evidence>
<evidence type="ECO:0000313" key="12">
    <source>
        <dbReference type="EMBL" id="PWN18478.1"/>
    </source>
</evidence>
<feature type="transmembrane region" description="Helical" evidence="11">
    <location>
        <begin position="268"/>
        <end position="289"/>
    </location>
</feature>
<evidence type="ECO:0000256" key="2">
    <source>
        <dbReference type="ARBA" id="ARBA00010694"/>
    </source>
</evidence>
<feature type="transmembrane region" description="Helical" evidence="11">
    <location>
        <begin position="322"/>
        <end position="340"/>
    </location>
</feature>
<evidence type="ECO:0000256" key="11">
    <source>
        <dbReference type="SAM" id="Phobius"/>
    </source>
</evidence>
<feature type="transmembrane region" description="Helical" evidence="11">
    <location>
        <begin position="5"/>
        <end position="23"/>
    </location>
</feature>
<dbReference type="GO" id="GO:0000139">
    <property type="term" value="C:Golgi membrane"/>
    <property type="evidence" value="ECO:0007669"/>
    <property type="project" value="TreeGrafter"/>
</dbReference>
<protein>
    <recommendedName>
        <fullName evidence="9">UDP-galactose transporter homolog 1</fullName>
    </recommendedName>
</protein>
<keyword evidence="3" id="KW-0813">Transport</keyword>
<evidence type="ECO:0000256" key="6">
    <source>
        <dbReference type="ARBA" id="ARBA00022824"/>
    </source>
</evidence>
<dbReference type="GeneID" id="37015013"/>
<dbReference type="EMBL" id="KZ819336">
    <property type="protein sequence ID" value="PWN18478.1"/>
    <property type="molecule type" value="Genomic_DNA"/>
</dbReference>
<dbReference type="AlphaFoldDB" id="A0A316U0T8"/>
<dbReference type="InterPro" id="IPR013657">
    <property type="entry name" value="SCL35B1-4/HUT1"/>
</dbReference>
<keyword evidence="6" id="KW-0256">Endoplasmic reticulum</keyword>
<reference evidence="12 13" key="1">
    <citation type="journal article" date="2018" name="Mol. Biol. Evol.">
        <title>Broad Genomic Sampling Reveals a Smut Pathogenic Ancestry of the Fungal Clade Ustilaginomycotina.</title>
        <authorList>
            <person name="Kijpornyongpan T."/>
            <person name="Mondo S.J."/>
            <person name="Barry K."/>
            <person name="Sandor L."/>
            <person name="Lee J."/>
            <person name="Lipzen A."/>
            <person name="Pangilinan J."/>
            <person name="LaButti K."/>
            <person name="Hainaut M."/>
            <person name="Henrissat B."/>
            <person name="Grigoriev I.V."/>
            <person name="Spatafora J.W."/>
            <person name="Aime M.C."/>
        </authorList>
    </citation>
    <scope>NUCLEOTIDE SEQUENCE [LARGE SCALE GENOMIC DNA]</scope>
    <source>
        <strain evidence="12 13">MCA 4718</strain>
    </source>
</reference>
<dbReference type="GO" id="GO:0005459">
    <property type="term" value="F:UDP-galactose transmembrane transporter activity"/>
    <property type="evidence" value="ECO:0007669"/>
    <property type="project" value="TreeGrafter"/>
</dbReference>
<keyword evidence="13" id="KW-1185">Reference proteome</keyword>
<feature type="transmembrane region" description="Helical" evidence="11">
    <location>
        <begin position="347"/>
        <end position="367"/>
    </location>
</feature>
<comment type="similarity">
    <text evidence="2">Belongs to the nucleotide-sugar transporter family. SLC35B subfamily.</text>
</comment>
<feature type="transmembrane region" description="Helical" evidence="11">
    <location>
        <begin position="373"/>
        <end position="390"/>
    </location>
</feature>
<feature type="region of interest" description="Disordered" evidence="10">
    <location>
        <begin position="105"/>
        <end position="124"/>
    </location>
</feature>
<evidence type="ECO:0000256" key="9">
    <source>
        <dbReference type="ARBA" id="ARBA00041103"/>
    </source>
</evidence>
<feature type="transmembrane region" description="Helical" evidence="11">
    <location>
        <begin position="194"/>
        <end position="213"/>
    </location>
</feature>
<keyword evidence="8 11" id="KW-0472">Membrane</keyword>
<evidence type="ECO:0000256" key="7">
    <source>
        <dbReference type="ARBA" id="ARBA00022989"/>
    </source>
</evidence>
<evidence type="ECO:0000313" key="13">
    <source>
        <dbReference type="Proteomes" id="UP000245942"/>
    </source>
</evidence>
<keyword evidence="5 11" id="KW-0812">Transmembrane</keyword>
<proteinExistence type="inferred from homology"/>
<organism evidence="12 13">
    <name type="scientific">Pseudomicrostroma glucosiphilum</name>
    <dbReference type="NCBI Taxonomy" id="1684307"/>
    <lineage>
        <taxon>Eukaryota</taxon>
        <taxon>Fungi</taxon>
        <taxon>Dikarya</taxon>
        <taxon>Basidiomycota</taxon>
        <taxon>Ustilaginomycotina</taxon>
        <taxon>Exobasidiomycetes</taxon>
        <taxon>Microstromatales</taxon>
        <taxon>Microstromatales incertae sedis</taxon>
        <taxon>Pseudomicrostroma</taxon>
    </lineage>
</organism>
<feature type="compositionally biased region" description="Polar residues" evidence="10">
    <location>
        <begin position="112"/>
        <end position="122"/>
    </location>
</feature>
<keyword evidence="7 11" id="KW-1133">Transmembrane helix</keyword>
<dbReference type="InterPro" id="IPR037185">
    <property type="entry name" value="EmrE-like"/>
</dbReference>
<evidence type="ECO:0000256" key="8">
    <source>
        <dbReference type="ARBA" id="ARBA00023136"/>
    </source>
</evidence>
<dbReference type="SUPFAM" id="SSF103481">
    <property type="entry name" value="Multidrug resistance efflux transporter EmrE"/>
    <property type="match status" value="1"/>
</dbReference>
<evidence type="ECO:0000256" key="1">
    <source>
        <dbReference type="ARBA" id="ARBA00004477"/>
    </source>
</evidence>
<dbReference type="Pfam" id="PF08449">
    <property type="entry name" value="UAA"/>
    <property type="match status" value="1"/>
</dbReference>
<dbReference type="RefSeq" id="XP_025345638.1">
    <property type="nucleotide sequence ID" value="XM_025493279.1"/>
</dbReference>
<keyword evidence="4" id="KW-0762">Sugar transport</keyword>
<dbReference type="STRING" id="1684307.A0A316U0T8"/>
<name>A0A316U0T8_9BASI</name>
<evidence type="ECO:0000256" key="3">
    <source>
        <dbReference type="ARBA" id="ARBA00022448"/>
    </source>
</evidence>
<feature type="transmembrane region" description="Helical" evidence="11">
    <location>
        <begin position="59"/>
        <end position="78"/>
    </location>
</feature>
<dbReference type="PANTHER" id="PTHR10778:SF10">
    <property type="entry name" value="SOLUTE CARRIER FAMILY 35 MEMBER B1"/>
    <property type="match status" value="1"/>
</dbReference>
<dbReference type="GO" id="GO:0005789">
    <property type="term" value="C:endoplasmic reticulum membrane"/>
    <property type="evidence" value="ECO:0007669"/>
    <property type="project" value="UniProtKB-SubCell"/>
</dbReference>
<dbReference type="Proteomes" id="UP000245942">
    <property type="component" value="Unassembled WGS sequence"/>
</dbReference>
<evidence type="ECO:0000256" key="10">
    <source>
        <dbReference type="SAM" id="MobiDB-lite"/>
    </source>
</evidence>
<dbReference type="OrthoDB" id="1601at2759"/>
<sequence>MTLASLGLCAGSIYVFFLLWALLQERLTTTPYTPHHDPSSWSPLGGKKQQAEYFRSPLLLNWLQATFSTLVAAVYLTLNRSKSDQRPLLDRLGLGALSSRGAERLAKPTPAVTRSQTKQQNGHALPIPDNVSSLVSPLLLRYLLIATLQSTSSQLGLHSLAHGISYPTLTLAKSCKLVPVLIMNVLLYRRKFPAYKYGVVTLVTIGISIFMLFNAESEKKRSAKGPGKGDSLVGVGLLALNLLLDGATNSTQDEVFHRYTVSGPQMMLVMNALSSLLVGASLLLPLHSIPLIGAALGSKGGSSELQTAMAFIGRHPEVVRDLLGYAMAGAIGQVAIFETLQRFGSLTLVSITVTRKLFTMLLSLIVYSHHLTPYQWSGVGLVFVGLAIEAREKRREGLMKRVASEGEGKARVKDA</sequence>
<dbReference type="GO" id="GO:0005460">
    <property type="term" value="F:UDP-glucose transmembrane transporter activity"/>
    <property type="evidence" value="ECO:0007669"/>
    <property type="project" value="TreeGrafter"/>
</dbReference>
<dbReference type="PANTHER" id="PTHR10778">
    <property type="entry name" value="SOLUTE CARRIER FAMILY 35 MEMBER B"/>
    <property type="match status" value="1"/>
</dbReference>